<proteinExistence type="predicted"/>
<feature type="transmembrane region" description="Helical" evidence="1">
    <location>
        <begin position="6"/>
        <end position="24"/>
    </location>
</feature>
<keyword evidence="1" id="KW-1133">Transmembrane helix</keyword>
<evidence type="ECO:0000313" key="3">
    <source>
        <dbReference type="Proteomes" id="UP000176666"/>
    </source>
</evidence>
<evidence type="ECO:0000256" key="1">
    <source>
        <dbReference type="SAM" id="Phobius"/>
    </source>
</evidence>
<dbReference type="Proteomes" id="UP000176666">
    <property type="component" value="Unassembled WGS sequence"/>
</dbReference>
<feature type="transmembrane region" description="Helical" evidence="1">
    <location>
        <begin position="91"/>
        <end position="109"/>
    </location>
</feature>
<reference evidence="2 3" key="1">
    <citation type="journal article" date="2016" name="Nat. Commun.">
        <title>Thousands of microbial genomes shed light on interconnected biogeochemical processes in an aquifer system.</title>
        <authorList>
            <person name="Anantharaman K."/>
            <person name="Brown C.T."/>
            <person name="Hug L.A."/>
            <person name="Sharon I."/>
            <person name="Castelle C.J."/>
            <person name="Probst A.J."/>
            <person name="Thomas B.C."/>
            <person name="Singh A."/>
            <person name="Wilkins M.J."/>
            <person name="Karaoz U."/>
            <person name="Brodie E.L."/>
            <person name="Williams K.H."/>
            <person name="Hubbard S.S."/>
            <person name="Banfield J.F."/>
        </authorList>
    </citation>
    <scope>NUCLEOTIDE SEQUENCE [LARGE SCALE GENOMIC DNA]</scope>
</reference>
<name>A0A1F5GTA1_9BACT</name>
<feature type="transmembrane region" description="Helical" evidence="1">
    <location>
        <begin position="44"/>
        <end position="71"/>
    </location>
</feature>
<keyword evidence="1" id="KW-0812">Transmembrane</keyword>
<dbReference type="EMBL" id="MFBJ01000064">
    <property type="protein sequence ID" value="OGD95103.1"/>
    <property type="molecule type" value="Genomic_DNA"/>
</dbReference>
<protein>
    <submittedName>
        <fullName evidence="2">Uncharacterized protein</fullName>
    </submittedName>
</protein>
<keyword evidence="1" id="KW-0472">Membrane</keyword>
<comment type="caution">
    <text evidence="2">The sequence shown here is derived from an EMBL/GenBank/DDBJ whole genome shotgun (WGS) entry which is preliminary data.</text>
</comment>
<evidence type="ECO:0000313" key="2">
    <source>
        <dbReference type="EMBL" id="OGD95103.1"/>
    </source>
</evidence>
<sequence>MKNNLFKIHLLFIFIFLNIWDYAVNRTFFNGMVLGLIMFGPSSFLWFIGTVRAAALITLVSIFEFTMMMVFSLEGFGLSGASVTTLKSLFWLPYLLMAGINSFLGLKIYSEYREKKHKAIT</sequence>
<dbReference type="AlphaFoldDB" id="A0A1F5GTA1"/>
<gene>
    <name evidence="2" type="ORF">A3F02_03395</name>
</gene>
<organism evidence="2 3">
    <name type="scientific">Candidatus Curtissbacteria bacterium RIFCSPHIGHO2_12_FULL_38_9b</name>
    <dbReference type="NCBI Taxonomy" id="1797720"/>
    <lineage>
        <taxon>Bacteria</taxon>
        <taxon>Candidatus Curtissiibacteriota</taxon>
    </lineage>
</organism>
<accession>A0A1F5GTA1</accession>